<organism evidence="1 2">
    <name type="scientific">Hibiscus sabdariffa</name>
    <name type="common">roselle</name>
    <dbReference type="NCBI Taxonomy" id="183260"/>
    <lineage>
        <taxon>Eukaryota</taxon>
        <taxon>Viridiplantae</taxon>
        <taxon>Streptophyta</taxon>
        <taxon>Embryophyta</taxon>
        <taxon>Tracheophyta</taxon>
        <taxon>Spermatophyta</taxon>
        <taxon>Magnoliopsida</taxon>
        <taxon>eudicotyledons</taxon>
        <taxon>Gunneridae</taxon>
        <taxon>Pentapetalae</taxon>
        <taxon>rosids</taxon>
        <taxon>malvids</taxon>
        <taxon>Malvales</taxon>
        <taxon>Malvaceae</taxon>
        <taxon>Malvoideae</taxon>
        <taxon>Hibiscus</taxon>
    </lineage>
</organism>
<protein>
    <recommendedName>
        <fullName evidence="3">S-protein homolog</fullName>
    </recommendedName>
</protein>
<name>A0ABR2EUU1_9ROSI</name>
<evidence type="ECO:0008006" key="3">
    <source>
        <dbReference type="Google" id="ProtNLM"/>
    </source>
</evidence>
<reference evidence="1 2" key="1">
    <citation type="journal article" date="2024" name="G3 (Bethesda)">
        <title>Genome assembly of Hibiscus sabdariffa L. provides insights into metabolisms of medicinal natural products.</title>
        <authorList>
            <person name="Kim T."/>
        </authorList>
    </citation>
    <scope>NUCLEOTIDE SEQUENCE [LARGE SCALE GENOMIC DNA]</scope>
    <source>
        <strain evidence="1">TK-2024</strain>
        <tissue evidence="1">Old leaves</tissue>
    </source>
</reference>
<evidence type="ECO:0000313" key="1">
    <source>
        <dbReference type="EMBL" id="KAK8564376.1"/>
    </source>
</evidence>
<comment type="caution">
    <text evidence="1">The sequence shown here is derived from an EMBL/GenBank/DDBJ whole genome shotgun (WGS) entry which is preliminary data.</text>
</comment>
<dbReference type="Proteomes" id="UP001472677">
    <property type="component" value="Unassembled WGS sequence"/>
</dbReference>
<accession>A0ABR2EUU1</accession>
<gene>
    <name evidence="1" type="ORF">V6N12_036501</name>
</gene>
<evidence type="ECO:0000313" key="2">
    <source>
        <dbReference type="Proteomes" id="UP001472677"/>
    </source>
</evidence>
<sequence length="157" mass="18172">MGLPPYNSLQVDDNVFNFVPYFIFLEQAFHGGINVNQFTHTTINVSFRVQSHYILPSSRGRIGCIMAVVIEEVNLTTNLEGRWRFYDCSHTLPSGSIVLTVTDGSEWWRFECQSEGDNMYCISGSEWRRFIRPRIDSMLTLYSKEEGEDFHRVQVSS</sequence>
<proteinExistence type="predicted"/>
<dbReference type="EMBL" id="JBBPBM010000011">
    <property type="protein sequence ID" value="KAK8564376.1"/>
    <property type="molecule type" value="Genomic_DNA"/>
</dbReference>
<keyword evidence="2" id="KW-1185">Reference proteome</keyword>